<gene>
    <name evidence="1" type="ordered locus">SCATT_p08930</name>
</gene>
<keyword evidence="2" id="KW-1185">Reference proteome</keyword>
<protein>
    <submittedName>
        <fullName evidence="1">Uncharacterized protein</fullName>
    </submittedName>
</protein>
<dbReference type="Pfam" id="PF19593">
    <property type="entry name" value="DUF6098"/>
    <property type="match status" value="1"/>
</dbReference>
<organism evidence="1 2">
    <name type="scientific">Streptantibioticus cattleyicolor (strain ATCC 35852 / DSM 46488 / JCM 4925 / NBRC 14057 / NRRL 8057)</name>
    <name type="common">Streptomyces cattleya</name>
    <dbReference type="NCBI Taxonomy" id="1003195"/>
    <lineage>
        <taxon>Bacteria</taxon>
        <taxon>Bacillati</taxon>
        <taxon>Actinomycetota</taxon>
        <taxon>Actinomycetes</taxon>
        <taxon>Kitasatosporales</taxon>
        <taxon>Streptomycetaceae</taxon>
        <taxon>Streptantibioticus</taxon>
    </lineage>
</organism>
<dbReference type="PATRIC" id="fig|1003195.29.peg.6687"/>
<reference evidence="2" key="1">
    <citation type="submission" date="2011-12" db="EMBL/GenBank/DDBJ databases">
        <title>Complete genome sequence of Streptomyces cattleya strain DSM 46488.</title>
        <authorList>
            <person name="Ou H.-Y."/>
            <person name="Li P."/>
            <person name="Zhao C."/>
            <person name="O'Hagan D."/>
            <person name="Deng Z."/>
        </authorList>
    </citation>
    <scope>NUCLEOTIDE SEQUENCE [LARGE SCALE GENOMIC DNA]</scope>
    <source>
        <strain evidence="2">ATCC 35852 / DSM 46488 / JCM 4925 / NBRC 14057 / NRRL 8057</strain>
        <plasmid evidence="2">Plasmid pSCATT</plasmid>
    </source>
</reference>
<dbReference type="AlphaFoldDB" id="G8XDE0"/>
<dbReference type="EMBL" id="CP003229">
    <property type="protein sequence ID" value="AEW99086.1"/>
    <property type="molecule type" value="Genomic_DNA"/>
</dbReference>
<evidence type="ECO:0000313" key="1">
    <source>
        <dbReference type="EMBL" id="AEW99086.1"/>
    </source>
</evidence>
<name>G8XDE0_STREN</name>
<dbReference type="HOGENOM" id="CLU_116748_0_0_11"/>
<keyword evidence="1" id="KW-0614">Plasmid</keyword>
<sequence>MVRAYPAFRRPPVPPRRAYRPGRVRRVSPAWSGVRGRHVRSAVPARRRSPVTSSAGLPVLSSLDDLARLADGSRGLYVRWSRGPRYDLRETGSADSLTGISLPGLSANPLDVDDWWAGRPLRLWVARRLYDYCHLRHDIGPGVRPWVLRGREVGRGPDNEPLLTDVRPIAWIDPEVIHEARDEVARQRGDWGPLRRPPQASGG</sequence>
<evidence type="ECO:0000313" key="2">
    <source>
        <dbReference type="Proteomes" id="UP000007842"/>
    </source>
</evidence>
<proteinExistence type="predicted"/>
<accession>G8XDE0</accession>
<dbReference type="Proteomes" id="UP000007842">
    <property type="component" value="Plasmid pSCATT"/>
</dbReference>
<geneLocation type="plasmid" evidence="1 2">
    <name>pSCATT</name>
</geneLocation>
<dbReference type="KEGG" id="scy:SCATT_p08930"/>
<dbReference type="InterPro" id="IPR046080">
    <property type="entry name" value="DUF6098"/>
</dbReference>